<dbReference type="PANTHER" id="PTHR33539">
    <property type="entry name" value="UPF0764 PROTEIN C16ORF89"/>
    <property type="match status" value="1"/>
</dbReference>
<dbReference type="Pfam" id="PF15882">
    <property type="entry name" value="DUF4735"/>
    <property type="match status" value="2"/>
</dbReference>
<dbReference type="Proteomes" id="UP000001038">
    <property type="component" value="Chromosome 8"/>
</dbReference>
<dbReference type="AlphaFoldDB" id="A0A3B3HT14"/>
<dbReference type="STRING" id="8090.ENSORLP00000034786"/>
<reference evidence="2 3" key="1">
    <citation type="journal article" date="2007" name="Nature">
        <title>The medaka draft genome and insights into vertebrate genome evolution.</title>
        <authorList>
            <person name="Kasahara M."/>
            <person name="Naruse K."/>
            <person name="Sasaki S."/>
            <person name="Nakatani Y."/>
            <person name="Qu W."/>
            <person name="Ahsan B."/>
            <person name="Yamada T."/>
            <person name="Nagayasu Y."/>
            <person name="Doi K."/>
            <person name="Kasai Y."/>
            <person name="Jindo T."/>
            <person name="Kobayashi D."/>
            <person name="Shimada A."/>
            <person name="Toyoda A."/>
            <person name="Kuroki Y."/>
            <person name="Fujiyama A."/>
            <person name="Sasaki T."/>
            <person name="Shimizu A."/>
            <person name="Asakawa S."/>
            <person name="Shimizu N."/>
            <person name="Hashimoto S."/>
            <person name="Yang J."/>
            <person name="Lee Y."/>
            <person name="Matsushima K."/>
            <person name="Sugano S."/>
            <person name="Sakaizumi M."/>
            <person name="Narita T."/>
            <person name="Ohishi K."/>
            <person name="Haga S."/>
            <person name="Ohta F."/>
            <person name="Nomoto H."/>
            <person name="Nogata K."/>
            <person name="Morishita T."/>
            <person name="Endo T."/>
            <person name="Shin-I T."/>
            <person name="Takeda H."/>
            <person name="Morishita S."/>
            <person name="Kohara Y."/>
        </authorList>
    </citation>
    <scope>NUCLEOTIDE SEQUENCE [LARGE SCALE GENOMIC DNA]</scope>
    <source>
        <strain evidence="2 3">Hd-rR</strain>
    </source>
</reference>
<reference evidence="2" key="2">
    <citation type="submission" date="2025-08" db="UniProtKB">
        <authorList>
            <consortium name="Ensembl"/>
        </authorList>
    </citation>
    <scope>IDENTIFICATION</scope>
    <source>
        <strain evidence="2">Hd-rR</strain>
    </source>
</reference>
<gene>
    <name evidence="2" type="primary">C16orf89</name>
    <name evidence="2" type="synonym">c8h16orf89</name>
</gene>
<feature type="signal peptide" evidence="1">
    <location>
        <begin position="1"/>
        <end position="26"/>
    </location>
</feature>
<accession>A0A3B3HT14</accession>
<dbReference type="PANTHER" id="PTHR33539:SF1">
    <property type="entry name" value="UPF0764 PROTEIN C16ORF89"/>
    <property type="match status" value="1"/>
</dbReference>
<name>A0A3B3HT14_ORYLA</name>
<dbReference type="GO" id="GO:0016020">
    <property type="term" value="C:membrane"/>
    <property type="evidence" value="ECO:0000318"/>
    <property type="project" value="GO_Central"/>
</dbReference>
<feature type="chain" id="PRO_5017485397" evidence="1">
    <location>
        <begin position="27"/>
        <end position="383"/>
    </location>
</feature>
<dbReference type="InterPro" id="IPR031751">
    <property type="entry name" value="DUF4735"/>
</dbReference>
<evidence type="ECO:0000256" key="1">
    <source>
        <dbReference type="SAM" id="SignalP"/>
    </source>
</evidence>
<dbReference type="Bgee" id="ENSORLG00000027836">
    <property type="expression patterns" value="Expressed in brain and 8 other cell types or tissues"/>
</dbReference>
<evidence type="ECO:0000313" key="2">
    <source>
        <dbReference type="Ensembl" id="ENSORLP00000034786.1"/>
    </source>
</evidence>
<dbReference type="InParanoid" id="A0A3B3HT14"/>
<organism evidence="2 3">
    <name type="scientific">Oryzias latipes</name>
    <name type="common">Japanese rice fish</name>
    <name type="synonym">Japanese killifish</name>
    <dbReference type="NCBI Taxonomy" id="8090"/>
    <lineage>
        <taxon>Eukaryota</taxon>
        <taxon>Metazoa</taxon>
        <taxon>Chordata</taxon>
        <taxon>Craniata</taxon>
        <taxon>Vertebrata</taxon>
        <taxon>Euteleostomi</taxon>
        <taxon>Actinopterygii</taxon>
        <taxon>Neopterygii</taxon>
        <taxon>Teleostei</taxon>
        <taxon>Neoteleostei</taxon>
        <taxon>Acanthomorphata</taxon>
        <taxon>Ovalentaria</taxon>
        <taxon>Atherinomorphae</taxon>
        <taxon>Beloniformes</taxon>
        <taxon>Adrianichthyidae</taxon>
        <taxon>Oryziinae</taxon>
        <taxon>Oryzias</taxon>
    </lineage>
</organism>
<keyword evidence="3" id="KW-1185">Reference proteome</keyword>
<dbReference type="FunCoup" id="A0A3B3HT14">
    <property type="interactions" value="660"/>
</dbReference>
<keyword evidence="1" id="KW-0732">Signal</keyword>
<dbReference type="PROSITE" id="PS51257">
    <property type="entry name" value="PROKAR_LIPOPROTEIN"/>
    <property type="match status" value="1"/>
</dbReference>
<dbReference type="Ensembl" id="ENSORLT00000038978.1">
    <property type="protein sequence ID" value="ENSORLP00000034786.1"/>
    <property type="gene ID" value="ENSORLG00000027836.1"/>
</dbReference>
<dbReference type="GeneTree" id="ENSGT00390000013433"/>
<dbReference type="GO" id="GO:0005829">
    <property type="term" value="C:cytosol"/>
    <property type="evidence" value="ECO:0000318"/>
    <property type="project" value="GO_Central"/>
</dbReference>
<sequence>MKMRAARMRLAAALALFVASACSSRAEVIDDVLSSLSLGVSFLERQHEHINLDGGVGFVLLQAELKEAVGTWPHTDPVSWAQRTSAVALLRRLDQALDKAFIALKRNDPKYYKEFEPLLSWTFWKIPLEGDSTDPSLVYPSTISAECYDEQLSDKCLTLLLGTWYESGAEPSGFAALLPALTPPSPSRWNRKENGTPCIVTKPCLDTMTRFGCPHYSLSHQLLYFLVGRMGGCSNLLKGDTRASRANVTEQQYQNIFCSNMMKTNQDVVAAGLTEQTVDIFTENILICGLAGFSDFFKADWLQHILGLQDKEVGCFGRDHSILSQIIGDELLEQLQPHRRVKRREKILPDGCSSHMTAVAVGALGGYLNFYLTEQDITKRPLS</sequence>
<proteinExistence type="predicted"/>
<protein>
    <submittedName>
        <fullName evidence="2">Chromosome 16 open reading frame 89</fullName>
    </submittedName>
</protein>
<reference evidence="2" key="3">
    <citation type="submission" date="2025-09" db="UniProtKB">
        <authorList>
            <consortium name="Ensembl"/>
        </authorList>
    </citation>
    <scope>IDENTIFICATION</scope>
    <source>
        <strain evidence="2">Hd-rR</strain>
    </source>
</reference>
<evidence type="ECO:0000313" key="3">
    <source>
        <dbReference type="Proteomes" id="UP000001038"/>
    </source>
</evidence>